<accession>A0A6A4LN12</accession>
<sequence>MDVDVVVASWEASNKKDELARAVLTISILLLSIFYYLWTFLKSRNRISAPLPPGPRDLPIVGYLPFSAQTCTNNLPN</sequence>
<organism evidence="2 3">
    <name type="scientific">Rhododendron williamsianum</name>
    <dbReference type="NCBI Taxonomy" id="262921"/>
    <lineage>
        <taxon>Eukaryota</taxon>
        <taxon>Viridiplantae</taxon>
        <taxon>Streptophyta</taxon>
        <taxon>Embryophyta</taxon>
        <taxon>Tracheophyta</taxon>
        <taxon>Spermatophyta</taxon>
        <taxon>Magnoliopsida</taxon>
        <taxon>eudicotyledons</taxon>
        <taxon>Gunneridae</taxon>
        <taxon>Pentapetalae</taxon>
        <taxon>asterids</taxon>
        <taxon>Ericales</taxon>
        <taxon>Ericaceae</taxon>
        <taxon>Ericoideae</taxon>
        <taxon>Rhodoreae</taxon>
        <taxon>Rhododendron</taxon>
    </lineage>
</organism>
<feature type="non-terminal residue" evidence="2">
    <location>
        <position position="1"/>
    </location>
</feature>
<feature type="transmembrane region" description="Helical" evidence="1">
    <location>
        <begin position="19"/>
        <end position="38"/>
    </location>
</feature>
<dbReference type="Proteomes" id="UP000428333">
    <property type="component" value="Linkage Group LG05"/>
</dbReference>
<protein>
    <submittedName>
        <fullName evidence="2">Uncharacterized protein</fullName>
    </submittedName>
</protein>
<keyword evidence="1" id="KW-1133">Transmembrane helix</keyword>
<dbReference type="EMBL" id="QEFC01001170">
    <property type="protein sequence ID" value="KAE9459440.1"/>
    <property type="molecule type" value="Genomic_DNA"/>
</dbReference>
<keyword evidence="1" id="KW-0472">Membrane</keyword>
<reference evidence="2 3" key="1">
    <citation type="journal article" date="2019" name="Genome Biol. Evol.">
        <title>The Rhododendron genome and chromosomal organization provide insight into shared whole-genome duplications across the heath family (Ericaceae).</title>
        <authorList>
            <person name="Soza V.L."/>
            <person name="Lindsley D."/>
            <person name="Waalkes A."/>
            <person name="Ramage E."/>
            <person name="Patwardhan R.P."/>
            <person name="Burton J.N."/>
            <person name="Adey A."/>
            <person name="Kumar A."/>
            <person name="Qiu R."/>
            <person name="Shendure J."/>
            <person name="Hall B."/>
        </authorList>
    </citation>
    <scope>NUCLEOTIDE SEQUENCE [LARGE SCALE GENOMIC DNA]</scope>
    <source>
        <strain evidence="2">RSF 1966-606</strain>
    </source>
</reference>
<proteinExistence type="predicted"/>
<evidence type="ECO:0000313" key="2">
    <source>
        <dbReference type="EMBL" id="KAE9459440.1"/>
    </source>
</evidence>
<keyword evidence="1" id="KW-0812">Transmembrane</keyword>
<evidence type="ECO:0000313" key="3">
    <source>
        <dbReference type="Proteomes" id="UP000428333"/>
    </source>
</evidence>
<comment type="caution">
    <text evidence="2">The sequence shown here is derived from an EMBL/GenBank/DDBJ whole genome shotgun (WGS) entry which is preliminary data.</text>
</comment>
<keyword evidence="3" id="KW-1185">Reference proteome</keyword>
<name>A0A6A4LN12_9ERIC</name>
<dbReference type="OrthoDB" id="6430518at2759"/>
<dbReference type="AlphaFoldDB" id="A0A6A4LN12"/>
<gene>
    <name evidence="2" type="ORF">C3L33_08636</name>
</gene>
<evidence type="ECO:0000256" key="1">
    <source>
        <dbReference type="SAM" id="Phobius"/>
    </source>
</evidence>